<dbReference type="GO" id="GO:0030170">
    <property type="term" value="F:pyridoxal phosphate binding"/>
    <property type="evidence" value="ECO:0007669"/>
    <property type="project" value="TreeGrafter"/>
</dbReference>
<dbReference type="KEGG" id="amaq:GO499_10180"/>
<keyword evidence="6" id="KW-0808">Transferase</keyword>
<organism evidence="6 7">
    <name type="scientific">Algicella marina</name>
    <dbReference type="NCBI Taxonomy" id="2683284"/>
    <lineage>
        <taxon>Bacteria</taxon>
        <taxon>Pseudomonadati</taxon>
        <taxon>Pseudomonadota</taxon>
        <taxon>Alphaproteobacteria</taxon>
        <taxon>Rhodobacterales</taxon>
        <taxon>Paracoccaceae</taxon>
        <taxon>Algicella</taxon>
    </lineage>
</organism>
<reference evidence="6 7" key="1">
    <citation type="submission" date="2019-12" db="EMBL/GenBank/DDBJ databases">
        <title>Complete genome sequence of Algicella marina strain 9Alg 56(T) isolated from the red alga Tichocarpus crinitus.</title>
        <authorList>
            <person name="Kim S.-G."/>
            <person name="Nedashkovskaya O.I."/>
        </authorList>
    </citation>
    <scope>NUCLEOTIDE SEQUENCE [LARGE SCALE GENOMIC DNA]</scope>
    <source>
        <strain evidence="6 7">9Alg 56</strain>
    </source>
</reference>
<feature type="modified residue" description="N6-(pyridoxal phosphate)lysine" evidence="4">
    <location>
        <position position="197"/>
    </location>
</feature>
<evidence type="ECO:0000313" key="6">
    <source>
        <dbReference type="EMBL" id="QHQ37363.1"/>
    </source>
</evidence>
<proteinExistence type="inferred from homology"/>
<dbReference type="Gene3D" id="3.40.640.10">
    <property type="entry name" value="Type I PLP-dependent aspartate aminotransferase-like (Major domain)"/>
    <property type="match status" value="1"/>
</dbReference>
<comment type="similarity">
    <text evidence="2 5">Belongs to the DegT/DnrJ/EryC1 family.</text>
</comment>
<dbReference type="Gene3D" id="3.90.1150.10">
    <property type="entry name" value="Aspartate Aminotransferase, domain 1"/>
    <property type="match status" value="1"/>
</dbReference>
<dbReference type="InterPro" id="IPR015421">
    <property type="entry name" value="PyrdxlP-dep_Trfase_major"/>
</dbReference>
<evidence type="ECO:0000256" key="4">
    <source>
        <dbReference type="PIRSR" id="PIRSR000390-2"/>
    </source>
</evidence>
<dbReference type="PIRSF" id="PIRSF000390">
    <property type="entry name" value="PLP_StrS"/>
    <property type="match status" value="1"/>
</dbReference>
<evidence type="ECO:0000256" key="2">
    <source>
        <dbReference type="ARBA" id="ARBA00037999"/>
    </source>
</evidence>
<keyword evidence="7" id="KW-1185">Reference proteome</keyword>
<dbReference type="PANTHER" id="PTHR30244">
    <property type="entry name" value="TRANSAMINASE"/>
    <property type="match status" value="1"/>
</dbReference>
<keyword evidence="6" id="KW-0032">Aminotransferase</keyword>
<dbReference type="SUPFAM" id="SSF53383">
    <property type="entry name" value="PLP-dependent transferases"/>
    <property type="match status" value="1"/>
</dbReference>
<dbReference type="InterPro" id="IPR015424">
    <property type="entry name" value="PyrdxlP-dep_Trfase"/>
</dbReference>
<dbReference type="InterPro" id="IPR015422">
    <property type="entry name" value="PyrdxlP-dep_Trfase_small"/>
</dbReference>
<dbReference type="CDD" id="cd00616">
    <property type="entry name" value="AHBA_syn"/>
    <property type="match status" value="1"/>
</dbReference>
<dbReference type="GO" id="GO:0008483">
    <property type="term" value="F:transaminase activity"/>
    <property type="evidence" value="ECO:0007669"/>
    <property type="project" value="UniProtKB-KW"/>
</dbReference>
<accession>A0A6P1T6N4</accession>
<dbReference type="PANTHER" id="PTHR30244:SF9">
    <property type="entry name" value="PROTEIN RV3402C"/>
    <property type="match status" value="1"/>
</dbReference>
<keyword evidence="1 4" id="KW-0663">Pyridoxal phosphate</keyword>
<dbReference type="Pfam" id="PF01041">
    <property type="entry name" value="DegT_DnrJ_EryC1"/>
    <property type="match status" value="1"/>
</dbReference>
<dbReference type="GO" id="GO:0000271">
    <property type="term" value="P:polysaccharide biosynthetic process"/>
    <property type="evidence" value="ECO:0007669"/>
    <property type="project" value="TreeGrafter"/>
</dbReference>
<dbReference type="EMBL" id="CP046620">
    <property type="protein sequence ID" value="QHQ37363.1"/>
    <property type="molecule type" value="Genomic_DNA"/>
</dbReference>
<evidence type="ECO:0000256" key="3">
    <source>
        <dbReference type="PIRSR" id="PIRSR000390-1"/>
    </source>
</evidence>
<evidence type="ECO:0000256" key="5">
    <source>
        <dbReference type="RuleBase" id="RU004508"/>
    </source>
</evidence>
<evidence type="ECO:0000256" key="1">
    <source>
        <dbReference type="ARBA" id="ARBA00022898"/>
    </source>
</evidence>
<dbReference type="AlphaFoldDB" id="A0A6P1T6N4"/>
<feature type="active site" description="Proton acceptor" evidence="3">
    <location>
        <position position="197"/>
    </location>
</feature>
<gene>
    <name evidence="6" type="ORF">GO499_10180</name>
</gene>
<dbReference type="Proteomes" id="UP000464495">
    <property type="component" value="Chromosome"/>
</dbReference>
<dbReference type="InterPro" id="IPR000653">
    <property type="entry name" value="DegT/StrS_aminotransferase"/>
</dbReference>
<name>A0A6P1T6N4_9RHOB</name>
<evidence type="ECO:0000313" key="7">
    <source>
        <dbReference type="Proteomes" id="UP000464495"/>
    </source>
</evidence>
<sequence>MTPDDDSGTGDVRLVRPSLPPLADLQPYLEKIWDSRWLTNAGPLHGRLEAALCDYLGVEHLALVGNATLGLVAAMKVAESQQGMSAAGEVITTPFTFVATANAIRFAGHEPVFADIDPFTLNLSPAAVEPLITERTRAILAVHAFGVPCDVDGLEALGRKHGIPVIYDAAHAFGVRHRGQGLAAFGDYSVLSFHATKVFNTFEGGAVVCQDAAAKRRLDQFSNNGFESETEIALVGLNAKMSELHAAVGLAQLPYVGAEIKRRAEVTARYCAAFREVDGIRCICPENAEGHNYYAMPILLGEAYPLNRDQLWLRMKEAGIVTRRYFHPLVCDMEGYRDLPSGGKGRLSAARAIAERILCLPLYPDIGRADQQRVIDRIRQFGR</sequence>
<protein>
    <submittedName>
        <fullName evidence="6">DegT/DnrJ/EryC1/StrS family aminotransferase</fullName>
    </submittedName>
</protein>